<evidence type="ECO:0000256" key="1">
    <source>
        <dbReference type="SAM" id="Phobius"/>
    </source>
</evidence>
<evidence type="ECO:0000313" key="2">
    <source>
        <dbReference type="EMBL" id="XBP95750.1"/>
    </source>
</evidence>
<proteinExistence type="predicted"/>
<keyword evidence="1" id="KW-0812">Transmembrane</keyword>
<dbReference type="InterPro" id="IPR027417">
    <property type="entry name" value="P-loop_NTPase"/>
</dbReference>
<dbReference type="EMBL" id="CP157762">
    <property type="protein sequence ID" value="XBP95750.1"/>
    <property type="molecule type" value="Genomic_DNA"/>
</dbReference>
<organism evidence="3">
    <name type="scientific">Micromonospora sp. CCTCC AA 2012012</name>
    <dbReference type="NCBI Taxonomy" id="3111921"/>
    <lineage>
        <taxon>Bacteria</taxon>
        <taxon>Bacillati</taxon>
        <taxon>Actinomycetota</taxon>
        <taxon>Actinomycetes</taxon>
        <taxon>Micromonosporales</taxon>
        <taxon>Micromonosporaceae</taxon>
        <taxon>Micromonospora</taxon>
    </lineage>
</organism>
<dbReference type="AlphaFoldDB" id="A0AAU8HMK8"/>
<keyword evidence="1" id="KW-0472">Membrane</keyword>
<dbReference type="RefSeq" id="WP_350936852.1">
    <property type="nucleotide sequence ID" value="NZ_CP157762.1"/>
</dbReference>
<name>A0AAU8HMK8_9ACTN</name>
<sequence>MSLDSWNQVAGVVSGVLALVGGVAAVRRHQRGRAERGWWTALRPLWQHQHAERMLHPHRFGRGPVRPLAQVYVPRRAVPRLDPAGGEVDVARLLTGTGHVLLLGELGSGKSALVRQACTDSARRWLAGRGRLRRTGAGPVVLSLPAAALVDQALPAALRAAYREVCPGLDVTRPPARGRVWLVCVDGVDAVTDPDDRGRVLNRLADAARTGGPETTGPRPWRVLVTTRQLAGTELAVLRDYQAHHLVPFTDADVALLASRWFPTGGTAAAFLRWLRDQRIDEPVRNPLTATIAALVWDNEWAGSIPGTGPAALLEGFVAALLAGGRATLEAVAGRLRATPGGEPLAAWLTTHQPELVEVAAIAARDGHDPVDAAVAWSARHAPGPPAGIEPDWAGQVRAVLLATGLFREPRADERSGSGDPAALLPAGAGLLDYLAAGPLADDWREDRWIAAMTTTGDRGLGLYALTRVATAPDFLQRMAAQGPAGAVSAGYALAAGQPVADAVRAEVLAALLTHWSAHPTTTDPGTDPDADPARECLSLLITLAAVRSTRELLRRIGTDPQRPRVVREAAALFFAVRQQTAGRVRPGADVAG</sequence>
<protein>
    <recommendedName>
        <fullName evidence="4">NACHT domain-containing protein</fullName>
    </recommendedName>
</protein>
<keyword evidence="1" id="KW-1133">Transmembrane helix</keyword>
<feature type="transmembrane region" description="Helical" evidence="1">
    <location>
        <begin position="6"/>
        <end position="26"/>
    </location>
</feature>
<reference evidence="2" key="1">
    <citation type="submission" date="2024-01" db="EMBL/GenBank/DDBJ databases">
        <title>The genome sequence of Micromonospora mangrovi CCTCC AA 2012012.</title>
        <authorList>
            <person name="Gao J."/>
        </authorList>
    </citation>
    <scope>NUCLEOTIDE SEQUENCE</scope>
    <source>
        <strain evidence="2">CCTCC AA 2012012</strain>
    </source>
</reference>
<accession>A0AAU8HMK8</accession>
<dbReference type="SUPFAM" id="SSF52540">
    <property type="entry name" value="P-loop containing nucleoside triphosphate hydrolases"/>
    <property type="match status" value="1"/>
</dbReference>
<reference evidence="3" key="2">
    <citation type="submission" date="2024-06" db="EMBL/GenBank/DDBJ databases">
        <title>Micromonospora mangrovi CCTCC AA 2012012 genome sequences.</title>
        <authorList>
            <person name="Gao J."/>
        </authorList>
    </citation>
    <scope>NUCLEOTIDE SEQUENCE</scope>
    <source>
        <strain evidence="3">CCTCC AA 2012012</strain>
    </source>
</reference>
<gene>
    <name evidence="3" type="ORF">ABUL08_10290</name>
    <name evidence="2" type="ORF">VK199_10240</name>
</gene>
<evidence type="ECO:0008006" key="4">
    <source>
        <dbReference type="Google" id="ProtNLM"/>
    </source>
</evidence>
<dbReference type="EMBL" id="CP159342">
    <property type="protein sequence ID" value="XCH76454.1"/>
    <property type="molecule type" value="Genomic_DNA"/>
</dbReference>
<evidence type="ECO:0000313" key="3">
    <source>
        <dbReference type="EMBL" id="XCH76454.1"/>
    </source>
</evidence>